<keyword evidence="1" id="KW-0042">Antenna complex</keyword>
<dbReference type="InterPro" id="IPR011989">
    <property type="entry name" value="ARM-like"/>
</dbReference>
<dbReference type="PANTHER" id="PTHR12697:SF5">
    <property type="entry name" value="DEOXYHYPUSINE HYDROXYLASE"/>
    <property type="match status" value="1"/>
</dbReference>
<dbReference type="Gene3D" id="1.25.10.10">
    <property type="entry name" value="Leucine-rich Repeat Variant"/>
    <property type="match status" value="2"/>
</dbReference>
<name>A0AA97AYI8_LEPBY</name>
<evidence type="ECO:0000256" key="2">
    <source>
        <dbReference type="ARBA" id="ARBA00022738"/>
    </source>
</evidence>
<dbReference type="GO" id="GO:0030089">
    <property type="term" value="C:phycobilisome"/>
    <property type="evidence" value="ECO:0007669"/>
    <property type="project" value="UniProtKB-KW"/>
</dbReference>
<dbReference type="SMART" id="SM00567">
    <property type="entry name" value="EZ_HEAT"/>
    <property type="match status" value="7"/>
</dbReference>
<evidence type="ECO:0000313" key="4">
    <source>
        <dbReference type="EMBL" id="WNZ48431.1"/>
    </source>
</evidence>
<dbReference type="GO" id="GO:0016491">
    <property type="term" value="F:oxidoreductase activity"/>
    <property type="evidence" value="ECO:0007669"/>
    <property type="project" value="TreeGrafter"/>
</dbReference>
<dbReference type="Pfam" id="PF03130">
    <property type="entry name" value="HEAT_PBS"/>
    <property type="match status" value="1"/>
</dbReference>
<dbReference type="PROSITE" id="PS50077">
    <property type="entry name" value="HEAT_REPEAT"/>
    <property type="match status" value="1"/>
</dbReference>
<proteinExistence type="predicted"/>
<dbReference type="SUPFAM" id="SSF48371">
    <property type="entry name" value="ARM repeat"/>
    <property type="match status" value="1"/>
</dbReference>
<dbReference type="RefSeq" id="WP_316428702.1">
    <property type="nucleotide sequence ID" value="NZ_CP130144.1"/>
</dbReference>
<accession>A0AA97AYI8</accession>
<reference evidence="4" key="1">
    <citation type="journal article" date="2023" name="Plants (Basel)">
        <title>Genomic Analysis of Leptolyngbya boryana CZ1 Reveals Efficient Carbon Fixation Modules.</title>
        <authorList>
            <person name="Bai X."/>
            <person name="Wang H."/>
            <person name="Cheng W."/>
            <person name="Wang J."/>
            <person name="Ma M."/>
            <person name="Hu H."/>
            <person name="Song Z."/>
            <person name="Ma H."/>
            <person name="Fan Y."/>
            <person name="Du C."/>
            <person name="Xu J."/>
        </authorList>
    </citation>
    <scope>NUCLEOTIDE SEQUENCE</scope>
    <source>
        <strain evidence="4">CZ1</strain>
    </source>
</reference>
<organism evidence="4">
    <name type="scientific">Leptolyngbya boryana CZ1</name>
    <dbReference type="NCBI Taxonomy" id="3060204"/>
    <lineage>
        <taxon>Bacteria</taxon>
        <taxon>Bacillati</taxon>
        <taxon>Cyanobacteriota</taxon>
        <taxon>Cyanophyceae</taxon>
        <taxon>Leptolyngbyales</taxon>
        <taxon>Leptolyngbyaceae</taxon>
        <taxon>Leptolyngbya group</taxon>
        <taxon>Leptolyngbya</taxon>
    </lineage>
</organism>
<dbReference type="InterPro" id="IPR004155">
    <property type="entry name" value="PBS_lyase_HEAT"/>
</dbReference>
<keyword evidence="2" id="KW-0605">Phycobilisome</keyword>
<comment type="function">
    <text evidence="3">Catalyzes the hydroxylation of the N(6)-(4-aminobutyl)-L-lysine intermediate produced by deoxyhypusine synthase/DHPS on a critical lysine of the eukaryotic translation initiation factor 5A/eIF-5A. This is the second step of the post-translational modification of that lysine into an unusual amino acid residue named hypusine. Hypusination is unique to mature eIF-5A factor and is essential for its function.</text>
</comment>
<dbReference type="InterPro" id="IPR021133">
    <property type="entry name" value="HEAT_type_2"/>
</dbReference>
<dbReference type="AlphaFoldDB" id="A0AA97AYI8"/>
<sequence>MQRCLTLNLLSLIVVWGAIAIPVEPNAATTPPTNRILAQSSASRPASLSALIQKLKSPKASDRTAAAFEIGQMGTTASRATPHLILLLDDPDSGVRDKAVQALGRMGKAANVAIPKLVTLFKTDLAVRGQYVFTLASLGSPTIPHLMPLLKDTDATIRFDVVYTVALIGKSGKAAIPHLKPLLNDPDPSVHSMVAQTLWMIGAPASDFLPTLITLLKESTHSEARSRATFVLKEMGAKTPEVIPALISLLKEPNERVRDEAAQILGELGKPAIPQLIAQLKHPDEAVRGAAAYGLGVMRSAAKSAIPHLTPLLRDPSQKVQLKVREALAKIQRQAPKSR</sequence>
<gene>
    <name evidence="4" type="ORF">Q2T42_11390</name>
</gene>
<evidence type="ECO:0000256" key="3">
    <source>
        <dbReference type="ARBA" id="ARBA00045876"/>
    </source>
</evidence>
<dbReference type="InterPro" id="IPR016024">
    <property type="entry name" value="ARM-type_fold"/>
</dbReference>
<reference evidence="4" key="2">
    <citation type="submission" date="2023-07" db="EMBL/GenBank/DDBJ databases">
        <authorList>
            <person name="Bai X.-H."/>
            <person name="Wang H.-H."/>
            <person name="Wang J."/>
            <person name="Ma M.-Y."/>
            <person name="Hu H.-H."/>
            <person name="Song Z.-L."/>
            <person name="Ma H.-G."/>
            <person name="Fan Y."/>
            <person name="Du C.-Y."/>
            <person name="Xu J.-C."/>
        </authorList>
    </citation>
    <scope>NUCLEOTIDE SEQUENCE</scope>
    <source>
        <strain evidence="4">CZ1</strain>
    </source>
</reference>
<dbReference type="PANTHER" id="PTHR12697">
    <property type="entry name" value="PBS LYASE HEAT-LIKE PROTEIN"/>
    <property type="match status" value="1"/>
</dbReference>
<evidence type="ECO:0000256" key="1">
    <source>
        <dbReference type="ARBA" id="ARBA00022549"/>
    </source>
</evidence>
<dbReference type="Pfam" id="PF13646">
    <property type="entry name" value="HEAT_2"/>
    <property type="match status" value="2"/>
</dbReference>
<protein>
    <submittedName>
        <fullName evidence="4">HEAT repeat domain-containing protein</fullName>
    </submittedName>
</protein>
<dbReference type="EMBL" id="CP130144">
    <property type="protein sequence ID" value="WNZ48431.1"/>
    <property type="molecule type" value="Genomic_DNA"/>
</dbReference>